<feature type="region of interest" description="Disordered" evidence="9">
    <location>
        <begin position="1"/>
        <end position="33"/>
    </location>
</feature>
<dbReference type="InterPro" id="IPR005946">
    <property type="entry name" value="Rib-P_diPkinase"/>
</dbReference>
<evidence type="ECO:0000256" key="8">
    <source>
        <dbReference type="ARBA" id="ARBA00049535"/>
    </source>
</evidence>
<dbReference type="EMBL" id="CVQI01032385">
    <property type="protein sequence ID" value="CRK41117.1"/>
    <property type="molecule type" value="Genomic_DNA"/>
</dbReference>
<reference evidence="11" key="1">
    <citation type="submission" date="2015-05" db="EMBL/GenBank/DDBJ databases">
        <authorList>
            <person name="Fogelqvist Johan"/>
        </authorList>
    </citation>
    <scope>NUCLEOTIDE SEQUENCE [LARGE SCALE GENOMIC DNA]</scope>
</reference>
<feature type="compositionally biased region" description="Polar residues" evidence="9">
    <location>
        <begin position="1"/>
        <end position="21"/>
    </location>
</feature>
<dbReference type="Gene3D" id="3.40.50.2020">
    <property type="match status" value="2"/>
</dbReference>
<gene>
    <name evidence="10" type="ORF">BN1723_005053</name>
</gene>
<name>A0A0G4N3T3_VERLO</name>
<sequence length="164" mass="17175">MLTSVATAASESHTNISSPYQDENGIPNLCRENSSTSYHGAGMGSPYTPSMVLVGDVQDKVAIIVDDMADTCGTLAKAAATLNEHGARQVFAIVTHGILSGNAIETINQSCLSGVVVTNTVPLGDKVERCPKLKVIDVSATLAEAIRRTHNGESVSYLFTNAPL</sequence>
<dbReference type="PANTHER" id="PTHR10210:SF32">
    <property type="entry name" value="RIBOSE-PHOSPHATE PYROPHOSPHOKINASE 2"/>
    <property type="match status" value="1"/>
</dbReference>
<dbReference type="GO" id="GO:0004749">
    <property type="term" value="F:ribose phosphate diphosphokinase activity"/>
    <property type="evidence" value="ECO:0007669"/>
    <property type="project" value="UniProtKB-EC"/>
</dbReference>
<dbReference type="Pfam" id="PF14572">
    <property type="entry name" value="Pribosyl_synth"/>
    <property type="match status" value="1"/>
</dbReference>
<dbReference type="Proteomes" id="UP000045706">
    <property type="component" value="Unassembled WGS sequence"/>
</dbReference>
<comment type="similarity">
    <text evidence="2">Belongs to the ribose-phosphate pyrophosphokinase family.</text>
</comment>
<dbReference type="SUPFAM" id="SSF53271">
    <property type="entry name" value="PRTase-like"/>
    <property type="match status" value="1"/>
</dbReference>
<evidence type="ECO:0000256" key="9">
    <source>
        <dbReference type="SAM" id="MobiDB-lite"/>
    </source>
</evidence>
<accession>A0A0G4N3T3</accession>
<dbReference type="EC" id="2.7.6.1" evidence="3"/>
<dbReference type="InterPro" id="IPR029057">
    <property type="entry name" value="PRTase-like"/>
</dbReference>
<evidence type="ECO:0000256" key="6">
    <source>
        <dbReference type="ARBA" id="ARBA00022777"/>
    </source>
</evidence>
<dbReference type="GO" id="GO:0006164">
    <property type="term" value="P:purine nucleotide biosynthetic process"/>
    <property type="evidence" value="ECO:0007669"/>
    <property type="project" value="TreeGrafter"/>
</dbReference>
<dbReference type="InterPro" id="IPR000836">
    <property type="entry name" value="PRTase_dom"/>
</dbReference>
<evidence type="ECO:0000256" key="7">
    <source>
        <dbReference type="ARBA" id="ARBA00022840"/>
    </source>
</evidence>
<dbReference type="GO" id="GO:0005524">
    <property type="term" value="F:ATP binding"/>
    <property type="evidence" value="ECO:0007669"/>
    <property type="project" value="UniProtKB-KW"/>
</dbReference>
<comment type="pathway">
    <text evidence="1">Metabolic intermediate biosynthesis; 5-phospho-alpha-D-ribose 1-diphosphate biosynthesis; 5-phospho-alpha-D-ribose 1-diphosphate from D-ribose 5-phosphate (route I): step 1/1.</text>
</comment>
<evidence type="ECO:0000256" key="2">
    <source>
        <dbReference type="ARBA" id="ARBA00006478"/>
    </source>
</evidence>
<dbReference type="AlphaFoldDB" id="A0A0G4N3T3"/>
<keyword evidence="4" id="KW-0808">Transferase</keyword>
<evidence type="ECO:0000313" key="10">
    <source>
        <dbReference type="EMBL" id="CRK41117.1"/>
    </source>
</evidence>
<dbReference type="NCBIfam" id="TIGR01251">
    <property type="entry name" value="ribP_PPkin"/>
    <property type="match status" value="1"/>
</dbReference>
<evidence type="ECO:0000256" key="3">
    <source>
        <dbReference type="ARBA" id="ARBA00013247"/>
    </source>
</evidence>
<keyword evidence="5" id="KW-0547">Nucleotide-binding</keyword>
<keyword evidence="6" id="KW-0418">Kinase</keyword>
<dbReference type="GO" id="GO:0000287">
    <property type="term" value="F:magnesium ion binding"/>
    <property type="evidence" value="ECO:0007669"/>
    <property type="project" value="InterPro"/>
</dbReference>
<dbReference type="GO" id="GO:0006015">
    <property type="term" value="P:5-phosphoribose 1-diphosphate biosynthetic process"/>
    <property type="evidence" value="ECO:0007669"/>
    <property type="project" value="TreeGrafter"/>
</dbReference>
<dbReference type="GO" id="GO:0002189">
    <property type="term" value="C:ribose phosphate diphosphokinase complex"/>
    <property type="evidence" value="ECO:0007669"/>
    <property type="project" value="TreeGrafter"/>
</dbReference>
<dbReference type="GO" id="GO:0005737">
    <property type="term" value="C:cytoplasm"/>
    <property type="evidence" value="ECO:0007669"/>
    <property type="project" value="TreeGrafter"/>
</dbReference>
<evidence type="ECO:0000313" key="11">
    <source>
        <dbReference type="Proteomes" id="UP000045706"/>
    </source>
</evidence>
<protein>
    <recommendedName>
        <fullName evidence="3">ribose-phosphate diphosphokinase</fullName>
        <ecNumber evidence="3">2.7.6.1</ecNumber>
    </recommendedName>
</protein>
<keyword evidence="7" id="KW-0067">ATP-binding</keyword>
<evidence type="ECO:0000256" key="1">
    <source>
        <dbReference type="ARBA" id="ARBA00004996"/>
    </source>
</evidence>
<organism evidence="10 11">
    <name type="scientific">Verticillium longisporum</name>
    <name type="common">Verticillium dahliae var. longisporum</name>
    <dbReference type="NCBI Taxonomy" id="100787"/>
    <lineage>
        <taxon>Eukaryota</taxon>
        <taxon>Fungi</taxon>
        <taxon>Dikarya</taxon>
        <taxon>Ascomycota</taxon>
        <taxon>Pezizomycotina</taxon>
        <taxon>Sordariomycetes</taxon>
        <taxon>Hypocreomycetidae</taxon>
        <taxon>Glomerellales</taxon>
        <taxon>Plectosphaerellaceae</taxon>
        <taxon>Verticillium</taxon>
    </lineage>
</organism>
<evidence type="ECO:0000256" key="4">
    <source>
        <dbReference type="ARBA" id="ARBA00022679"/>
    </source>
</evidence>
<evidence type="ECO:0000256" key="5">
    <source>
        <dbReference type="ARBA" id="ARBA00022741"/>
    </source>
</evidence>
<dbReference type="CDD" id="cd06223">
    <property type="entry name" value="PRTases_typeI"/>
    <property type="match status" value="1"/>
</dbReference>
<dbReference type="GO" id="GO:0016301">
    <property type="term" value="F:kinase activity"/>
    <property type="evidence" value="ECO:0007669"/>
    <property type="project" value="UniProtKB-KW"/>
</dbReference>
<proteinExistence type="inferred from homology"/>
<comment type="catalytic activity">
    <reaction evidence="8">
        <text>D-ribose 5-phosphate + ATP = 5-phospho-alpha-D-ribose 1-diphosphate + AMP + H(+)</text>
        <dbReference type="Rhea" id="RHEA:15609"/>
        <dbReference type="ChEBI" id="CHEBI:15378"/>
        <dbReference type="ChEBI" id="CHEBI:30616"/>
        <dbReference type="ChEBI" id="CHEBI:58017"/>
        <dbReference type="ChEBI" id="CHEBI:78346"/>
        <dbReference type="ChEBI" id="CHEBI:456215"/>
        <dbReference type="EC" id="2.7.6.1"/>
    </reaction>
</comment>
<dbReference type="PANTHER" id="PTHR10210">
    <property type="entry name" value="RIBOSE-PHOSPHATE DIPHOSPHOKINASE FAMILY MEMBER"/>
    <property type="match status" value="1"/>
</dbReference>